<dbReference type="InterPro" id="IPR014743">
    <property type="entry name" value="Cl-channel_core"/>
</dbReference>
<feature type="transmembrane region" description="Helical" evidence="10">
    <location>
        <begin position="394"/>
        <end position="415"/>
    </location>
</feature>
<dbReference type="PANTHER" id="PTHR43427">
    <property type="entry name" value="CHLORIDE CHANNEL PROTEIN CLC-E"/>
    <property type="match status" value="1"/>
</dbReference>
<dbReference type="InterPro" id="IPR001807">
    <property type="entry name" value="ClC"/>
</dbReference>
<feature type="transmembrane region" description="Helical" evidence="10">
    <location>
        <begin position="303"/>
        <end position="324"/>
    </location>
</feature>
<dbReference type="OrthoDB" id="9767361at2"/>
<evidence type="ECO:0000256" key="4">
    <source>
        <dbReference type="ARBA" id="ARBA00022989"/>
    </source>
</evidence>
<organism evidence="11 12">
    <name type="scientific">Halioglobus maricola</name>
    <dbReference type="NCBI Taxonomy" id="2601894"/>
    <lineage>
        <taxon>Bacteria</taxon>
        <taxon>Pseudomonadati</taxon>
        <taxon>Pseudomonadota</taxon>
        <taxon>Gammaproteobacteria</taxon>
        <taxon>Cellvibrionales</taxon>
        <taxon>Halieaceae</taxon>
        <taxon>Halioglobus</taxon>
    </lineage>
</organism>
<feature type="transmembrane region" description="Helical" evidence="10">
    <location>
        <begin position="160"/>
        <end position="185"/>
    </location>
</feature>
<evidence type="ECO:0000256" key="7">
    <source>
        <dbReference type="ARBA" id="ARBA00023173"/>
    </source>
</evidence>
<evidence type="ECO:0000256" key="5">
    <source>
        <dbReference type="ARBA" id="ARBA00023065"/>
    </source>
</evidence>
<keyword evidence="7" id="KW-0869">Chloride channel</keyword>
<dbReference type="RefSeq" id="WP_152660627.1">
    <property type="nucleotide sequence ID" value="NZ_CP036422.1"/>
</dbReference>
<dbReference type="CDD" id="cd00400">
    <property type="entry name" value="Voltage_gated_ClC"/>
    <property type="match status" value="1"/>
</dbReference>
<keyword evidence="4 10" id="KW-1133">Transmembrane helix</keyword>
<proteinExistence type="predicted"/>
<dbReference type="PANTHER" id="PTHR43427:SF6">
    <property type="entry name" value="CHLORIDE CHANNEL PROTEIN CLC-E"/>
    <property type="match status" value="1"/>
</dbReference>
<evidence type="ECO:0000256" key="1">
    <source>
        <dbReference type="ARBA" id="ARBA00004141"/>
    </source>
</evidence>
<dbReference type="EMBL" id="CP036422">
    <property type="protein sequence ID" value="QFU74515.1"/>
    <property type="molecule type" value="Genomic_DNA"/>
</dbReference>
<evidence type="ECO:0000256" key="8">
    <source>
        <dbReference type="ARBA" id="ARBA00023214"/>
    </source>
</evidence>
<dbReference type="Gene3D" id="1.10.3080.10">
    <property type="entry name" value="Clc chloride channel"/>
    <property type="match status" value="1"/>
</dbReference>
<feature type="transmembrane region" description="Helical" evidence="10">
    <location>
        <begin position="266"/>
        <end position="291"/>
    </location>
</feature>
<feature type="transmembrane region" description="Helical" evidence="10">
    <location>
        <begin position="21"/>
        <end position="53"/>
    </location>
</feature>
<sequence>MRKLIGEYRHHLSNYESVLAYSVLGIVGGLASGLVVLAFELAIGQLAALWGVGESGDGFEALPRYMHFALPVAGALILGICYHFLKPEDRETGIVHVLSRMHTHYGVLPLRNALVQFFAGAFALASGQSGGREGPGVHLGGAINSVLGQRLGLPNNSLRVLIACGAAGGIAAAFNTPLAGIIFAMEVIIAEYTVVGFIPVILAAVSASAVSRTLLTGGAVFAIPELQLNSLLEIPYVIFLGFCCGLAVVAFIQISRATARLAHWNVIVRFALAGLVTGCLALFMPQILGIGYDTLDDALHSELALITLALVAIAKLVATAVSAGAGMPLGIIGPNLLIGACIGGTLGMIGVQFIPEHASDPVLYIVLGMGACMAAALNAPLAALLAVIELTHSIGIGMPAMLAIVTATLTSTGLFRQRSIHQTVLKQLRRNVPDDPLNQLLHSTHVAAIMDNRAVRVPAVLTDEDKVPLLEFSPAWCLVNREGEDLYLVQGAELLTWLEQNASADPVDITDADIRRWTTSAVPVQASLRQALDSITADTAEIACIYERSRASGKRILHGVVTREAIEKFTLGRL</sequence>
<reference evidence="11 12" key="1">
    <citation type="submission" date="2019-02" db="EMBL/GenBank/DDBJ databases">
        <authorList>
            <person name="Li S.-H."/>
        </authorList>
    </citation>
    <scope>NUCLEOTIDE SEQUENCE [LARGE SCALE GENOMIC DNA]</scope>
    <source>
        <strain evidence="11 12">IMCC14385</strain>
    </source>
</reference>
<dbReference type="GO" id="GO:0034707">
    <property type="term" value="C:chloride channel complex"/>
    <property type="evidence" value="ECO:0007669"/>
    <property type="project" value="UniProtKB-KW"/>
</dbReference>
<keyword evidence="3 10" id="KW-0812">Transmembrane</keyword>
<feature type="transmembrane region" description="Helical" evidence="10">
    <location>
        <begin position="336"/>
        <end position="355"/>
    </location>
</feature>
<keyword evidence="12" id="KW-1185">Reference proteome</keyword>
<feature type="transmembrane region" description="Helical" evidence="10">
    <location>
        <begin position="105"/>
        <end position="125"/>
    </location>
</feature>
<evidence type="ECO:0000313" key="11">
    <source>
        <dbReference type="EMBL" id="QFU74515.1"/>
    </source>
</evidence>
<dbReference type="Proteomes" id="UP000326287">
    <property type="component" value="Chromosome"/>
</dbReference>
<dbReference type="KEGG" id="halc:EY643_01940"/>
<feature type="transmembrane region" description="Helical" evidence="10">
    <location>
        <begin position="65"/>
        <end position="85"/>
    </location>
</feature>
<feature type="transmembrane region" description="Helical" evidence="10">
    <location>
        <begin position="192"/>
        <end position="214"/>
    </location>
</feature>
<dbReference type="SUPFAM" id="SSF81340">
    <property type="entry name" value="Clc chloride channel"/>
    <property type="match status" value="1"/>
</dbReference>
<keyword evidence="2" id="KW-0813">Transport</keyword>
<feature type="transmembrane region" description="Helical" evidence="10">
    <location>
        <begin position="361"/>
        <end position="387"/>
    </location>
</feature>
<comment type="subcellular location">
    <subcellularLocation>
        <location evidence="1">Membrane</location>
        <topology evidence="1">Multi-pass membrane protein</topology>
    </subcellularLocation>
</comment>
<dbReference type="Pfam" id="PF00654">
    <property type="entry name" value="Voltage_CLC"/>
    <property type="match status" value="1"/>
</dbReference>
<name>A0A5P9NG39_9GAMM</name>
<evidence type="ECO:0000256" key="10">
    <source>
        <dbReference type="SAM" id="Phobius"/>
    </source>
</evidence>
<evidence type="ECO:0000256" key="2">
    <source>
        <dbReference type="ARBA" id="ARBA00022448"/>
    </source>
</evidence>
<gene>
    <name evidence="11" type="ORF">EY643_01940</name>
</gene>
<keyword evidence="6 10" id="KW-0472">Membrane</keyword>
<keyword evidence="5" id="KW-0406">Ion transport</keyword>
<dbReference type="PRINTS" id="PR00762">
    <property type="entry name" value="CLCHANNEL"/>
</dbReference>
<dbReference type="AlphaFoldDB" id="A0A5P9NG39"/>
<keyword evidence="9" id="KW-0407">Ion channel</keyword>
<evidence type="ECO:0000313" key="12">
    <source>
        <dbReference type="Proteomes" id="UP000326287"/>
    </source>
</evidence>
<evidence type="ECO:0000256" key="3">
    <source>
        <dbReference type="ARBA" id="ARBA00022692"/>
    </source>
</evidence>
<protein>
    <submittedName>
        <fullName evidence="11">Chloride channel protein</fullName>
    </submittedName>
</protein>
<dbReference type="InterPro" id="IPR050368">
    <property type="entry name" value="ClC-type_chloride_channel"/>
</dbReference>
<feature type="transmembrane region" description="Helical" evidence="10">
    <location>
        <begin position="234"/>
        <end position="254"/>
    </location>
</feature>
<keyword evidence="8" id="KW-0868">Chloride</keyword>
<evidence type="ECO:0000256" key="6">
    <source>
        <dbReference type="ARBA" id="ARBA00023136"/>
    </source>
</evidence>
<accession>A0A5P9NG39</accession>
<dbReference type="GO" id="GO:0005254">
    <property type="term" value="F:chloride channel activity"/>
    <property type="evidence" value="ECO:0007669"/>
    <property type="project" value="UniProtKB-KW"/>
</dbReference>
<evidence type="ECO:0000256" key="9">
    <source>
        <dbReference type="ARBA" id="ARBA00023303"/>
    </source>
</evidence>